<dbReference type="AlphaFoldDB" id="A0A9Q1F8Q5"/>
<reference evidence="2" key="1">
    <citation type="journal article" date="2023" name="Science">
        <title>Genome structures resolve the early diversification of teleost fishes.</title>
        <authorList>
            <person name="Parey E."/>
            <person name="Louis A."/>
            <person name="Montfort J."/>
            <person name="Bouchez O."/>
            <person name="Roques C."/>
            <person name="Iampietro C."/>
            <person name="Lluch J."/>
            <person name="Castinel A."/>
            <person name="Donnadieu C."/>
            <person name="Desvignes T."/>
            <person name="Floi Bucao C."/>
            <person name="Jouanno E."/>
            <person name="Wen M."/>
            <person name="Mejri S."/>
            <person name="Dirks R."/>
            <person name="Jansen H."/>
            <person name="Henkel C."/>
            <person name="Chen W.J."/>
            <person name="Zahm M."/>
            <person name="Cabau C."/>
            <person name="Klopp C."/>
            <person name="Thompson A.W."/>
            <person name="Robinson-Rechavi M."/>
            <person name="Braasch I."/>
            <person name="Lecointre G."/>
            <person name="Bobe J."/>
            <person name="Postlethwait J.H."/>
            <person name="Berthelot C."/>
            <person name="Roest Crollius H."/>
            <person name="Guiguen Y."/>
        </authorList>
    </citation>
    <scope>NUCLEOTIDE SEQUENCE</scope>
    <source>
        <strain evidence="2">WJC10195</strain>
    </source>
</reference>
<dbReference type="EMBL" id="JAINUF010000007">
    <property type="protein sequence ID" value="KAJ8353360.1"/>
    <property type="molecule type" value="Genomic_DNA"/>
</dbReference>
<dbReference type="Proteomes" id="UP001152622">
    <property type="component" value="Chromosome 7"/>
</dbReference>
<comment type="caution">
    <text evidence="2">The sequence shown here is derived from an EMBL/GenBank/DDBJ whole genome shotgun (WGS) entry which is preliminary data.</text>
</comment>
<protein>
    <submittedName>
        <fullName evidence="2">Uncharacterized protein</fullName>
    </submittedName>
</protein>
<evidence type="ECO:0000256" key="1">
    <source>
        <dbReference type="SAM" id="MobiDB-lite"/>
    </source>
</evidence>
<proteinExistence type="predicted"/>
<gene>
    <name evidence="2" type="ORF">SKAU_G00209270</name>
</gene>
<feature type="region of interest" description="Disordered" evidence="1">
    <location>
        <begin position="102"/>
        <end position="121"/>
    </location>
</feature>
<accession>A0A9Q1F8Q5</accession>
<feature type="region of interest" description="Disordered" evidence="1">
    <location>
        <begin position="39"/>
        <end position="71"/>
    </location>
</feature>
<sequence length="121" mass="13426">MKKSDRKPVAHTELFIAIQHLLDTTNLTVFWKKIPASQFSQPTDNSSVTIGTSELKNTQREANTPLFPQPPAQVDVVTRSGAKAPDPHNPSNSNRITLITPEAHDDLVQAQEKDRALNTPY</sequence>
<feature type="compositionally biased region" description="Polar residues" evidence="1">
    <location>
        <begin position="39"/>
        <end position="62"/>
    </location>
</feature>
<keyword evidence="3" id="KW-1185">Reference proteome</keyword>
<evidence type="ECO:0000313" key="2">
    <source>
        <dbReference type="EMBL" id="KAJ8353360.1"/>
    </source>
</evidence>
<name>A0A9Q1F8Q5_SYNKA</name>
<organism evidence="2 3">
    <name type="scientific">Synaphobranchus kaupii</name>
    <name type="common">Kaup's arrowtooth eel</name>
    <dbReference type="NCBI Taxonomy" id="118154"/>
    <lineage>
        <taxon>Eukaryota</taxon>
        <taxon>Metazoa</taxon>
        <taxon>Chordata</taxon>
        <taxon>Craniata</taxon>
        <taxon>Vertebrata</taxon>
        <taxon>Euteleostomi</taxon>
        <taxon>Actinopterygii</taxon>
        <taxon>Neopterygii</taxon>
        <taxon>Teleostei</taxon>
        <taxon>Anguilliformes</taxon>
        <taxon>Synaphobranchidae</taxon>
        <taxon>Synaphobranchus</taxon>
    </lineage>
</organism>
<evidence type="ECO:0000313" key="3">
    <source>
        <dbReference type="Proteomes" id="UP001152622"/>
    </source>
</evidence>